<name>M8A941_TRIUA</name>
<dbReference type="EMBL" id="KD004498">
    <property type="protein sequence ID" value="EMS68566.1"/>
    <property type="molecule type" value="Genomic_DNA"/>
</dbReference>
<reference evidence="2" key="1">
    <citation type="journal article" date="2013" name="Nature">
        <title>Draft genome of the wheat A-genome progenitor Triticum urartu.</title>
        <authorList>
            <person name="Ling H.Q."/>
            <person name="Zhao S."/>
            <person name="Liu D."/>
            <person name="Wang J."/>
            <person name="Sun H."/>
            <person name="Zhang C."/>
            <person name="Fan H."/>
            <person name="Li D."/>
            <person name="Dong L."/>
            <person name="Tao Y."/>
            <person name="Gao C."/>
            <person name="Wu H."/>
            <person name="Li Y."/>
            <person name="Cui Y."/>
            <person name="Guo X."/>
            <person name="Zheng S."/>
            <person name="Wang B."/>
            <person name="Yu K."/>
            <person name="Liang Q."/>
            <person name="Yang W."/>
            <person name="Lou X."/>
            <person name="Chen J."/>
            <person name="Feng M."/>
            <person name="Jian J."/>
            <person name="Zhang X."/>
            <person name="Luo G."/>
            <person name="Jiang Y."/>
            <person name="Liu J."/>
            <person name="Wang Z."/>
            <person name="Sha Y."/>
            <person name="Zhang B."/>
            <person name="Wu H."/>
            <person name="Tang D."/>
            <person name="Shen Q."/>
            <person name="Xue P."/>
            <person name="Zou S."/>
            <person name="Wang X."/>
            <person name="Liu X."/>
            <person name="Wang F."/>
            <person name="Yang Y."/>
            <person name="An X."/>
            <person name="Dong Z."/>
            <person name="Zhang K."/>
            <person name="Zhang X."/>
            <person name="Luo M.C."/>
            <person name="Dvorak J."/>
            <person name="Tong Y."/>
            <person name="Wang J."/>
            <person name="Yang H."/>
            <person name="Li Z."/>
            <person name="Wang D."/>
            <person name="Zhang A."/>
            <person name="Wang J."/>
        </authorList>
    </citation>
    <scope>NUCLEOTIDE SEQUENCE</scope>
</reference>
<gene>
    <name evidence="2" type="ORF">TRIUR3_29036</name>
</gene>
<evidence type="ECO:0000256" key="1">
    <source>
        <dbReference type="SAM" id="MobiDB-lite"/>
    </source>
</evidence>
<feature type="compositionally biased region" description="Basic and acidic residues" evidence="1">
    <location>
        <begin position="115"/>
        <end position="128"/>
    </location>
</feature>
<evidence type="ECO:0000313" key="2">
    <source>
        <dbReference type="EMBL" id="EMS68566.1"/>
    </source>
</evidence>
<sequence length="203" mass="22451">MAGLPSKVAAPNQRARPLVPVRLASLLLSSNQGATAPSVAPNGSVKNMACKRGGRELPAYDEQSRSANIAENERKMRGLINLKKNLALGENRRQIAEVGSLSQPPKKKKSMNCTCEDRNGGHNLRSDYEDVEAPNYEPIQDGLEDSQGENMRRTRGGSKLPAYYKQLRHANIAENRRKLEALIELKRNLALVENMRHAEEVGN</sequence>
<dbReference type="AlphaFoldDB" id="M8A941"/>
<protein>
    <submittedName>
        <fullName evidence="2">Uncharacterized protein</fullName>
    </submittedName>
</protein>
<accession>M8A941</accession>
<feature type="region of interest" description="Disordered" evidence="1">
    <location>
        <begin position="97"/>
        <end position="129"/>
    </location>
</feature>
<organism evidence="2">
    <name type="scientific">Triticum urartu</name>
    <name type="common">Red wild einkorn</name>
    <name type="synonym">Crithodium urartu</name>
    <dbReference type="NCBI Taxonomy" id="4572"/>
    <lineage>
        <taxon>Eukaryota</taxon>
        <taxon>Viridiplantae</taxon>
        <taxon>Streptophyta</taxon>
        <taxon>Embryophyta</taxon>
        <taxon>Tracheophyta</taxon>
        <taxon>Spermatophyta</taxon>
        <taxon>Magnoliopsida</taxon>
        <taxon>Liliopsida</taxon>
        <taxon>Poales</taxon>
        <taxon>Poaceae</taxon>
        <taxon>BOP clade</taxon>
        <taxon>Pooideae</taxon>
        <taxon>Triticodae</taxon>
        <taxon>Triticeae</taxon>
        <taxon>Triticinae</taxon>
        <taxon>Triticum</taxon>
    </lineage>
</organism>
<proteinExistence type="predicted"/>